<name>A0ACB8YZ11_CICIN</name>
<evidence type="ECO:0000313" key="2">
    <source>
        <dbReference type="Proteomes" id="UP001055811"/>
    </source>
</evidence>
<keyword evidence="2" id="KW-1185">Reference proteome</keyword>
<dbReference type="Proteomes" id="UP001055811">
    <property type="component" value="Linkage Group LG09"/>
</dbReference>
<proteinExistence type="predicted"/>
<reference evidence="2" key="1">
    <citation type="journal article" date="2022" name="Mol. Ecol. Resour.">
        <title>The genomes of chicory, endive, great burdock and yacon provide insights into Asteraceae palaeo-polyploidization history and plant inulin production.</title>
        <authorList>
            <person name="Fan W."/>
            <person name="Wang S."/>
            <person name="Wang H."/>
            <person name="Wang A."/>
            <person name="Jiang F."/>
            <person name="Liu H."/>
            <person name="Zhao H."/>
            <person name="Xu D."/>
            <person name="Zhang Y."/>
        </authorList>
    </citation>
    <scope>NUCLEOTIDE SEQUENCE [LARGE SCALE GENOMIC DNA]</scope>
    <source>
        <strain evidence="2">cv. Punajuju</strain>
    </source>
</reference>
<gene>
    <name evidence="1" type="ORF">L2E82_48334</name>
</gene>
<reference evidence="1 2" key="2">
    <citation type="journal article" date="2022" name="Mol. Ecol. Resour.">
        <title>The genomes of chicory, endive, great burdock and yacon provide insights into Asteraceae paleo-polyploidization history and plant inulin production.</title>
        <authorList>
            <person name="Fan W."/>
            <person name="Wang S."/>
            <person name="Wang H."/>
            <person name="Wang A."/>
            <person name="Jiang F."/>
            <person name="Liu H."/>
            <person name="Zhao H."/>
            <person name="Xu D."/>
            <person name="Zhang Y."/>
        </authorList>
    </citation>
    <scope>NUCLEOTIDE SEQUENCE [LARGE SCALE GENOMIC DNA]</scope>
    <source>
        <strain evidence="2">cv. Punajuju</strain>
        <tissue evidence="1">Leaves</tissue>
    </source>
</reference>
<sequence length="72" mass="7822">MESNFSDIIPIQILELLSQQKGFTNCPGARQSYTSLLNSHPLCAPPPPPPLSLSTSVRFVIKLSSIFVGFCS</sequence>
<dbReference type="EMBL" id="CM042017">
    <property type="protein sequence ID" value="KAI3690341.1"/>
    <property type="molecule type" value="Genomic_DNA"/>
</dbReference>
<organism evidence="1 2">
    <name type="scientific">Cichorium intybus</name>
    <name type="common">Chicory</name>
    <dbReference type="NCBI Taxonomy" id="13427"/>
    <lineage>
        <taxon>Eukaryota</taxon>
        <taxon>Viridiplantae</taxon>
        <taxon>Streptophyta</taxon>
        <taxon>Embryophyta</taxon>
        <taxon>Tracheophyta</taxon>
        <taxon>Spermatophyta</taxon>
        <taxon>Magnoliopsida</taxon>
        <taxon>eudicotyledons</taxon>
        <taxon>Gunneridae</taxon>
        <taxon>Pentapetalae</taxon>
        <taxon>asterids</taxon>
        <taxon>campanulids</taxon>
        <taxon>Asterales</taxon>
        <taxon>Asteraceae</taxon>
        <taxon>Cichorioideae</taxon>
        <taxon>Cichorieae</taxon>
        <taxon>Cichoriinae</taxon>
        <taxon>Cichorium</taxon>
    </lineage>
</organism>
<evidence type="ECO:0000313" key="1">
    <source>
        <dbReference type="EMBL" id="KAI3690341.1"/>
    </source>
</evidence>
<protein>
    <submittedName>
        <fullName evidence="1">Uncharacterized protein</fullName>
    </submittedName>
</protein>
<comment type="caution">
    <text evidence="1">The sequence shown here is derived from an EMBL/GenBank/DDBJ whole genome shotgun (WGS) entry which is preliminary data.</text>
</comment>
<accession>A0ACB8YZ11</accession>